<evidence type="ECO:0000313" key="1">
    <source>
        <dbReference type="EMBL" id="CAB4167586.1"/>
    </source>
</evidence>
<name>A0A6J5RDY0_9CAUD</name>
<dbReference type="EMBL" id="LR797201">
    <property type="protein sequence ID" value="CAB4194142.1"/>
    <property type="molecule type" value="Genomic_DNA"/>
</dbReference>
<reference evidence="3" key="1">
    <citation type="submission" date="2020-05" db="EMBL/GenBank/DDBJ databases">
        <authorList>
            <person name="Chiriac C."/>
            <person name="Salcher M."/>
            <person name="Ghai R."/>
            <person name="Kavagutti S V."/>
        </authorList>
    </citation>
    <scope>NUCLEOTIDE SEQUENCE</scope>
</reference>
<dbReference type="InterPro" id="IPR057999">
    <property type="entry name" value="Gp49"/>
</dbReference>
<gene>
    <name evidence="2" type="ORF">UFOVP1042_24</name>
    <name evidence="3" type="ORF">UFOVP1262_19</name>
    <name evidence="1" type="ORF">UFOVP863_27</name>
</gene>
<organism evidence="3">
    <name type="scientific">uncultured Caudovirales phage</name>
    <dbReference type="NCBI Taxonomy" id="2100421"/>
    <lineage>
        <taxon>Viruses</taxon>
        <taxon>Duplodnaviria</taxon>
        <taxon>Heunggongvirae</taxon>
        <taxon>Uroviricota</taxon>
        <taxon>Caudoviricetes</taxon>
        <taxon>Peduoviridae</taxon>
        <taxon>Maltschvirus</taxon>
        <taxon>Maltschvirus maltsch</taxon>
    </lineage>
</organism>
<accession>A0A6J5RDY0</accession>
<dbReference type="EMBL" id="LR796801">
    <property type="protein sequence ID" value="CAB4167586.1"/>
    <property type="molecule type" value="Genomic_DNA"/>
</dbReference>
<evidence type="ECO:0000313" key="3">
    <source>
        <dbReference type="EMBL" id="CAB4194142.1"/>
    </source>
</evidence>
<sequence length="217" mass="24491">MAFNLEEYETVDSRIHAFYEKHPVGRIYTEMEVIDYENGFCVFKAYIYREFEDTLPSATGYSDGTRKDRGVDAQFWIPNAETSSIGRALATLGISTKGKRPSREEMVQVQHANGNGFDKPSKPIIKQKFPEPVKDVWTIESPKDVRDVVQVEGAPDLNSAMNLLANELNAKEIPQAPKCQHDFMIHKTGVSAKTGKPYEGYTCPSKNRAEQCPPIWL</sequence>
<evidence type="ECO:0000313" key="2">
    <source>
        <dbReference type="EMBL" id="CAB4180400.1"/>
    </source>
</evidence>
<dbReference type="Pfam" id="PF25690">
    <property type="entry name" value="Phage_gp49"/>
    <property type="match status" value="1"/>
</dbReference>
<proteinExistence type="predicted"/>
<protein>
    <submittedName>
        <fullName evidence="3">Uncharacterized protein</fullName>
    </submittedName>
</protein>
<dbReference type="EMBL" id="LR796999">
    <property type="protein sequence ID" value="CAB4180400.1"/>
    <property type="molecule type" value="Genomic_DNA"/>
</dbReference>